<sequence length="249" mass="26980">MLIGLHQKKSSRSSGTHVPHSVPHSVPKAAPPSAPKAAPPSAPKVVPPTAPKAVPHRFPHTLPHTLPHTVPKVVPVASSDPMNSYNDSFSSNSGWVWGRWLLFIVVIVAFVLYVFLVNVRRRRLGRKPIVGTSWLAPPPAYGASQQQYNQPVNENPVPEYTEAVNDNDAGYFDNEGKFHPTQRVSPVAAPEPAVTSPSVPYTQPHQAYPPHSAQNAESPSLSTTTSSASSRYVRPSVPPPNTARTNRQT</sequence>
<keyword evidence="2" id="KW-0812">Transmembrane</keyword>
<feature type="compositionally biased region" description="Polar residues" evidence="1">
    <location>
        <begin position="143"/>
        <end position="153"/>
    </location>
</feature>
<feature type="compositionally biased region" description="Basic residues" evidence="1">
    <location>
        <begin position="1"/>
        <end position="11"/>
    </location>
</feature>
<dbReference type="PANTHER" id="PTHR28187">
    <property type="entry name" value="PROTEIN RCR1-RELATED"/>
    <property type="match status" value="1"/>
</dbReference>
<gene>
    <name evidence="3" type="ORF">LAFE_0C08966G</name>
</gene>
<protein>
    <submittedName>
        <fullName evidence="3">LAFE_0C08966g1_1</fullName>
    </submittedName>
</protein>
<evidence type="ECO:0000313" key="3">
    <source>
        <dbReference type="EMBL" id="SCW00653.1"/>
    </source>
</evidence>
<feature type="region of interest" description="Disordered" evidence="1">
    <location>
        <begin position="141"/>
        <end position="249"/>
    </location>
</feature>
<dbReference type="PANTHER" id="PTHR28187:SF1">
    <property type="entry name" value="PROTEIN RCR1-RELATED"/>
    <property type="match status" value="1"/>
</dbReference>
<feature type="compositionally biased region" description="Pro residues" evidence="1">
    <location>
        <begin position="29"/>
        <end position="50"/>
    </location>
</feature>
<feature type="region of interest" description="Disordered" evidence="1">
    <location>
        <begin position="1"/>
        <end position="54"/>
    </location>
</feature>
<accession>A0A1G4M9V9</accession>
<organism evidence="3 4">
    <name type="scientific">Lachancea fermentati</name>
    <name type="common">Zygosaccharomyces fermentati</name>
    <dbReference type="NCBI Taxonomy" id="4955"/>
    <lineage>
        <taxon>Eukaryota</taxon>
        <taxon>Fungi</taxon>
        <taxon>Dikarya</taxon>
        <taxon>Ascomycota</taxon>
        <taxon>Saccharomycotina</taxon>
        <taxon>Saccharomycetes</taxon>
        <taxon>Saccharomycetales</taxon>
        <taxon>Saccharomycetaceae</taxon>
        <taxon>Lachancea</taxon>
    </lineage>
</organism>
<keyword evidence="2" id="KW-0472">Membrane</keyword>
<dbReference type="InterPro" id="IPR020999">
    <property type="entry name" value="Chitin_synth_reg_RCR"/>
</dbReference>
<reference evidence="3 4" key="1">
    <citation type="submission" date="2016-03" db="EMBL/GenBank/DDBJ databases">
        <authorList>
            <person name="Devillers H."/>
        </authorList>
    </citation>
    <scope>NUCLEOTIDE SEQUENCE [LARGE SCALE GENOMIC DNA]</scope>
    <source>
        <strain evidence="3">CBS 6772</strain>
    </source>
</reference>
<name>A0A1G4M9V9_LACFM</name>
<keyword evidence="4" id="KW-1185">Reference proteome</keyword>
<evidence type="ECO:0000313" key="4">
    <source>
        <dbReference type="Proteomes" id="UP000190831"/>
    </source>
</evidence>
<feature type="compositionally biased region" description="Low complexity" evidence="1">
    <location>
        <begin position="218"/>
        <end position="235"/>
    </location>
</feature>
<feature type="transmembrane region" description="Helical" evidence="2">
    <location>
        <begin position="100"/>
        <end position="119"/>
    </location>
</feature>
<keyword evidence="2" id="KW-1133">Transmembrane helix</keyword>
<feature type="compositionally biased region" description="Polar residues" evidence="1">
    <location>
        <begin position="195"/>
        <end position="205"/>
    </location>
</feature>
<dbReference type="AlphaFoldDB" id="A0A1G4M9V9"/>
<dbReference type="OMA" id="TIRINWR"/>
<dbReference type="OrthoDB" id="4035853at2759"/>
<evidence type="ECO:0000256" key="1">
    <source>
        <dbReference type="SAM" id="MobiDB-lite"/>
    </source>
</evidence>
<evidence type="ECO:0000256" key="2">
    <source>
        <dbReference type="SAM" id="Phobius"/>
    </source>
</evidence>
<dbReference type="Pfam" id="PF12273">
    <property type="entry name" value="RCR"/>
    <property type="match status" value="1"/>
</dbReference>
<dbReference type="Proteomes" id="UP000190831">
    <property type="component" value="Chromosome C"/>
</dbReference>
<dbReference type="GO" id="GO:0016192">
    <property type="term" value="P:vesicle-mediated transport"/>
    <property type="evidence" value="ECO:0007669"/>
    <property type="project" value="TreeGrafter"/>
</dbReference>
<dbReference type="EMBL" id="LT598485">
    <property type="protein sequence ID" value="SCW00653.1"/>
    <property type="molecule type" value="Genomic_DNA"/>
</dbReference>
<proteinExistence type="predicted"/>